<name>A0A2I0WUC6_9ASPA</name>
<accession>A0A2I0WUC6</accession>
<reference evidence="2 3" key="2">
    <citation type="journal article" date="2017" name="Nature">
        <title>The Apostasia genome and the evolution of orchids.</title>
        <authorList>
            <person name="Zhang G.Q."/>
            <person name="Liu K.W."/>
            <person name="Li Z."/>
            <person name="Lohaus R."/>
            <person name="Hsiao Y.Y."/>
            <person name="Niu S.C."/>
            <person name="Wang J.Y."/>
            <person name="Lin Y.C."/>
            <person name="Xu Q."/>
            <person name="Chen L.J."/>
            <person name="Yoshida K."/>
            <person name="Fujiwara S."/>
            <person name="Wang Z.W."/>
            <person name="Zhang Y.Q."/>
            <person name="Mitsuda N."/>
            <person name="Wang M."/>
            <person name="Liu G.H."/>
            <person name="Pecoraro L."/>
            <person name="Huang H.X."/>
            <person name="Xiao X.J."/>
            <person name="Lin M."/>
            <person name="Wu X.Y."/>
            <person name="Wu W.L."/>
            <person name="Chen Y.Y."/>
            <person name="Chang S.B."/>
            <person name="Sakamoto S."/>
            <person name="Ohme-Takagi M."/>
            <person name="Yagi M."/>
            <person name="Zeng S.J."/>
            <person name="Shen C.Y."/>
            <person name="Yeh C.M."/>
            <person name="Luo Y.B."/>
            <person name="Tsai W.C."/>
            <person name="Van de Peer Y."/>
            <person name="Liu Z.J."/>
        </authorList>
    </citation>
    <scope>NUCLEOTIDE SEQUENCE [LARGE SCALE GENOMIC DNA]</scope>
    <source>
        <tissue evidence="2">The whole plant</tissue>
    </source>
</reference>
<keyword evidence="3" id="KW-1185">Reference proteome</keyword>
<feature type="compositionally biased region" description="Polar residues" evidence="1">
    <location>
        <begin position="50"/>
        <end position="69"/>
    </location>
</feature>
<gene>
    <name evidence="2" type="primary">NRT1.1</name>
    <name evidence="2" type="ORF">MA16_Dca000587</name>
</gene>
<feature type="region of interest" description="Disordered" evidence="1">
    <location>
        <begin position="45"/>
        <end position="87"/>
    </location>
</feature>
<protein>
    <submittedName>
        <fullName evidence="2">Nitrate transporter 1.1</fullName>
    </submittedName>
</protein>
<organism evidence="2 3">
    <name type="scientific">Dendrobium catenatum</name>
    <dbReference type="NCBI Taxonomy" id="906689"/>
    <lineage>
        <taxon>Eukaryota</taxon>
        <taxon>Viridiplantae</taxon>
        <taxon>Streptophyta</taxon>
        <taxon>Embryophyta</taxon>
        <taxon>Tracheophyta</taxon>
        <taxon>Spermatophyta</taxon>
        <taxon>Magnoliopsida</taxon>
        <taxon>Liliopsida</taxon>
        <taxon>Asparagales</taxon>
        <taxon>Orchidaceae</taxon>
        <taxon>Epidendroideae</taxon>
        <taxon>Malaxideae</taxon>
        <taxon>Dendrobiinae</taxon>
        <taxon>Dendrobium</taxon>
    </lineage>
</organism>
<reference evidence="2 3" key="1">
    <citation type="journal article" date="2016" name="Sci. Rep.">
        <title>The Dendrobium catenatum Lindl. genome sequence provides insights into polysaccharide synthase, floral development and adaptive evolution.</title>
        <authorList>
            <person name="Zhang G.Q."/>
            <person name="Xu Q."/>
            <person name="Bian C."/>
            <person name="Tsai W.C."/>
            <person name="Yeh C.M."/>
            <person name="Liu K.W."/>
            <person name="Yoshida K."/>
            <person name="Zhang L.S."/>
            <person name="Chang S.B."/>
            <person name="Chen F."/>
            <person name="Shi Y."/>
            <person name="Su Y.Y."/>
            <person name="Zhang Y.Q."/>
            <person name="Chen L.J."/>
            <person name="Yin Y."/>
            <person name="Lin M."/>
            <person name="Huang H."/>
            <person name="Deng H."/>
            <person name="Wang Z.W."/>
            <person name="Zhu S.L."/>
            <person name="Zhao X."/>
            <person name="Deng C."/>
            <person name="Niu S.C."/>
            <person name="Huang J."/>
            <person name="Wang M."/>
            <person name="Liu G.H."/>
            <person name="Yang H.J."/>
            <person name="Xiao X.J."/>
            <person name="Hsiao Y.Y."/>
            <person name="Wu W.L."/>
            <person name="Chen Y.Y."/>
            <person name="Mitsuda N."/>
            <person name="Ohme-Takagi M."/>
            <person name="Luo Y.B."/>
            <person name="Van de Peer Y."/>
            <person name="Liu Z.J."/>
        </authorList>
    </citation>
    <scope>NUCLEOTIDE SEQUENCE [LARGE SCALE GENOMIC DNA]</scope>
    <source>
        <tissue evidence="2">The whole plant</tissue>
    </source>
</reference>
<sequence length="107" mass="11992">MIQVFVAAFRNHKLKQPDDPNELYEIQSETTQPVGTEFLPHRDLFRSLDKSSNQKNQQPGTETNGSSAASHKWRTPRSSSPCSPYSEAPKALKSFASSFLWCSLSFG</sequence>
<evidence type="ECO:0000313" key="2">
    <source>
        <dbReference type="EMBL" id="PKU79243.1"/>
    </source>
</evidence>
<evidence type="ECO:0000256" key="1">
    <source>
        <dbReference type="SAM" id="MobiDB-lite"/>
    </source>
</evidence>
<dbReference type="Proteomes" id="UP000233837">
    <property type="component" value="Unassembled WGS sequence"/>
</dbReference>
<dbReference type="EMBL" id="KZ502442">
    <property type="protein sequence ID" value="PKU79243.1"/>
    <property type="molecule type" value="Genomic_DNA"/>
</dbReference>
<evidence type="ECO:0000313" key="3">
    <source>
        <dbReference type="Proteomes" id="UP000233837"/>
    </source>
</evidence>
<dbReference type="AlphaFoldDB" id="A0A2I0WUC6"/>
<proteinExistence type="predicted"/>